<dbReference type="GO" id="GO:0003677">
    <property type="term" value="F:DNA binding"/>
    <property type="evidence" value="ECO:0007669"/>
    <property type="project" value="InterPro"/>
</dbReference>
<proteinExistence type="predicted"/>
<dbReference type="InterPro" id="IPR016032">
    <property type="entry name" value="Sig_transdc_resp-reg_C-effctor"/>
</dbReference>
<dbReference type="PRINTS" id="PR00038">
    <property type="entry name" value="HTHLUXR"/>
</dbReference>
<dbReference type="Pfam" id="PF13191">
    <property type="entry name" value="AAA_16"/>
    <property type="match status" value="1"/>
</dbReference>
<organism evidence="3 4">
    <name type="scientific">Nonomuraea phyllanthi</name>
    <dbReference type="NCBI Taxonomy" id="2219224"/>
    <lineage>
        <taxon>Bacteria</taxon>
        <taxon>Bacillati</taxon>
        <taxon>Actinomycetota</taxon>
        <taxon>Actinomycetes</taxon>
        <taxon>Streptosporangiales</taxon>
        <taxon>Streptosporangiaceae</taxon>
        <taxon>Nonomuraea</taxon>
    </lineage>
</organism>
<dbReference type="AlphaFoldDB" id="A0A5C4WJL5"/>
<dbReference type="GO" id="GO:0004016">
    <property type="term" value="F:adenylate cyclase activity"/>
    <property type="evidence" value="ECO:0007669"/>
    <property type="project" value="TreeGrafter"/>
</dbReference>
<keyword evidence="4" id="KW-1185">Reference proteome</keyword>
<sequence>MLAGRERERIAIDRLLADAGDGVSGVLVIRGQAGIGKSALLDYAAGAADPLRVMRGTGLESEAEMPFAALHLLLRQELHHLDGLPEPQAQALRTALGLGTAPPRDRFLVGLAVLSLLTELSNDGPLLILIDDAQWLDVDSAQALVFAARRLGAEGIAVVFAAREAGFTARGLPELVPEPLGREDAAALLAAHALRPDELERVIEWAQGNPLALKELPASLGSGPVSPTVRDIYSGRIQRLPERARRALLVAAADDSGEPSVVLRAMERLGLRSESLAPAEHDRLVTISGETVTFGHPLIRAAAYHGAAISERHAVHRALADAVTDADRRSWHLAAAAAGADASVAAELHKTGQAAAGRGAHESAAAAYERAANLAPEPGQRGHLLVGAAVEAVTAGSLERAQDLAERAADLIAVPADLAALAHVQATVESTRGSPRLAARIRVRGAVHLRDPRERALTLMEAGRDAFYGGDHATLAEISAEVNGLGPPGALVASWARGAEAIMRGDMADGLPHLRTFVAQISGNGTSAPARMMAANTALFIGDDEALSLLTEHLANDCRQHGMIDLLPFVLQLQAVAEMFLGAHDVAHATAGEALRIAADTGQTLRHAHVAGVLMRLAAIAGDADEYDRLFRQTSLPAAGQHRPSEAWAGAAGGLLDLGAHDYDAALDRLEGVVNGPGWYTAIAVMALPDHVEAAVAAERPEQAERSLARFAPYAQNNGRHWARAVALRCRALLAPDHDEAAEHYAAAVAVHKLGGRPFERARTELLYGERLRRARHRAEARPLLRSALGTFERIGAARWAQRARVELRATGEAPPAAASPGGLLSALTPQEQQVVRLAATGASNRSIAAQLVLSHRTVGYHLYKAFPKLGITSRRELLLLDLNG</sequence>
<accession>A0A5P9YS07</accession>
<gene>
    <name evidence="3" type="ORF">FH608_014520</name>
</gene>
<dbReference type="Proteomes" id="UP000312512">
    <property type="component" value="Unassembled WGS sequence"/>
</dbReference>
<dbReference type="GO" id="GO:0006355">
    <property type="term" value="P:regulation of DNA-templated transcription"/>
    <property type="evidence" value="ECO:0007669"/>
    <property type="project" value="InterPro"/>
</dbReference>
<dbReference type="RefSeq" id="WP_139631036.1">
    <property type="nucleotide sequence ID" value="NZ_CP045572.1"/>
</dbReference>
<comment type="caution">
    <text evidence="3">The sequence shown here is derived from an EMBL/GenBank/DDBJ whole genome shotgun (WGS) entry which is preliminary data.</text>
</comment>
<keyword evidence="2" id="KW-0067">ATP-binding</keyword>
<protein>
    <submittedName>
        <fullName evidence="3">AAA family ATPase</fullName>
    </submittedName>
</protein>
<dbReference type="OrthoDB" id="483at2"/>
<dbReference type="InterPro" id="IPR036388">
    <property type="entry name" value="WH-like_DNA-bd_sf"/>
</dbReference>
<accession>A0A5C4WJL5</accession>
<dbReference type="EMBL" id="VDLX02000005">
    <property type="protein sequence ID" value="KAB8194441.1"/>
    <property type="molecule type" value="Genomic_DNA"/>
</dbReference>
<dbReference type="InterPro" id="IPR000792">
    <property type="entry name" value="Tscrpt_reg_LuxR_C"/>
</dbReference>
<dbReference type="PANTHER" id="PTHR16305">
    <property type="entry name" value="TESTICULAR SOLUBLE ADENYLYL CYCLASE"/>
    <property type="match status" value="1"/>
</dbReference>
<dbReference type="GO" id="GO:0005524">
    <property type="term" value="F:ATP binding"/>
    <property type="evidence" value="ECO:0007669"/>
    <property type="project" value="UniProtKB-KW"/>
</dbReference>
<dbReference type="PANTHER" id="PTHR16305:SF35">
    <property type="entry name" value="TRANSCRIPTIONAL ACTIVATOR DOMAIN"/>
    <property type="match status" value="1"/>
</dbReference>
<keyword evidence="1" id="KW-0547">Nucleotide-binding</keyword>
<dbReference type="GO" id="GO:0005737">
    <property type="term" value="C:cytoplasm"/>
    <property type="evidence" value="ECO:0007669"/>
    <property type="project" value="TreeGrafter"/>
</dbReference>
<dbReference type="SUPFAM" id="SSF52540">
    <property type="entry name" value="P-loop containing nucleoside triphosphate hydrolases"/>
    <property type="match status" value="1"/>
</dbReference>
<name>A0A5C4WJL5_9ACTN</name>
<evidence type="ECO:0000313" key="4">
    <source>
        <dbReference type="Proteomes" id="UP000312512"/>
    </source>
</evidence>
<dbReference type="Gene3D" id="1.10.10.10">
    <property type="entry name" value="Winged helix-like DNA-binding domain superfamily/Winged helix DNA-binding domain"/>
    <property type="match status" value="1"/>
</dbReference>
<dbReference type="InterPro" id="IPR027417">
    <property type="entry name" value="P-loop_NTPase"/>
</dbReference>
<dbReference type="CDD" id="cd06170">
    <property type="entry name" value="LuxR_C_like"/>
    <property type="match status" value="1"/>
</dbReference>
<evidence type="ECO:0000256" key="2">
    <source>
        <dbReference type="ARBA" id="ARBA00022840"/>
    </source>
</evidence>
<dbReference type="SUPFAM" id="SSF46894">
    <property type="entry name" value="C-terminal effector domain of the bipartite response regulators"/>
    <property type="match status" value="1"/>
</dbReference>
<evidence type="ECO:0000313" key="3">
    <source>
        <dbReference type="EMBL" id="KAB8194441.1"/>
    </source>
</evidence>
<dbReference type="SMART" id="SM00421">
    <property type="entry name" value="HTH_LUXR"/>
    <property type="match status" value="1"/>
</dbReference>
<evidence type="ECO:0000256" key="1">
    <source>
        <dbReference type="ARBA" id="ARBA00022741"/>
    </source>
</evidence>
<dbReference type="Pfam" id="PF00196">
    <property type="entry name" value="GerE"/>
    <property type="match status" value="1"/>
</dbReference>
<dbReference type="PROSITE" id="PS50043">
    <property type="entry name" value="HTH_LUXR_2"/>
    <property type="match status" value="1"/>
</dbReference>
<reference evidence="3 4" key="1">
    <citation type="submission" date="2019-10" db="EMBL/GenBank/DDBJ databases">
        <title>Nonomuraea sp. nov., isolated from Phyllanthus amarus.</title>
        <authorList>
            <person name="Klykleung N."/>
            <person name="Tanasupawat S."/>
        </authorList>
    </citation>
    <scope>NUCLEOTIDE SEQUENCE [LARGE SCALE GENOMIC DNA]</scope>
    <source>
        <strain evidence="3 4">PA1-10</strain>
    </source>
</reference>
<dbReference type="InterPro" id="IPR041664">
    <property type="entry name" value="AAA_16"/>
</dbReference>